<evidence type="ECO:0000256" key="12">
    <source>
        <dbReference type="ARBA" id="ARBA00023273"/>
    </source>
</evidence>
<evidence type="ECO:0000256" key="6">
    <source>
        <dbReference type="ARBA" id="ARBA00022703"/>
    </source>
</evidence>
<dbReference type="eggNOG" id="COG2050">
    <property type="taxonomic scope" value="Bacteria"/>
</dbReference>
<dbReference type="AlphaFoldDB" id="F1YM52"/>
<evidence type="ECO:0000256" key="9">
    <source>
        <dbReference type="ARBA" id="ARBA00022946"/>
    </source>
</evidence>
<comment type="catalytic activity">
    <reaction evidence="20">
        <text>hexadecanoyl-CoA + H2O = hexadecanoate + CoA + H(+)</text>
        <dbReference type="Rhea" id="RHEA:16645"/>
        <dbReference type="ChEBI" id="CHEBI:7896"/>
        <dbReference type="ChEBI" id="CHEBI:15377"/>
        <dbReference type="ChEBI" id="CHEBI:15378"/>
        <dbReference type="ChEBI" id="CHEBI:57287"/>
        <dbReference type="ChEBI" id="CHEBI:57379"/>
        <dbReference type="EC" id="3.1.2.2"/>
    </reaction>
    <physiologicalReaction direction="left-to-right" evidence="20">
        <dbReference type="Rhea" id="RHEA:16646"/>
    </physiologicalReaction>
</comment>
<dbReference type="CDD" id="cd03443">
    <property type="entry name" value="PaaI_thioesterase"/>
    <property type="match status" value="1"/>
</dbReference>
<evidence type="ECO:0000313" key="26">
    <source>
        <dbReference type="Proteomes" id="UP000035065"/>
    </source>
</evidence>
<evidence type="ECO:0000256" key="11">
    <source>
        <dbReference type="ARBA" id="ARBA00023136"/>
    </source>
</evidence>
<keyword evidence="7" id="KW-0378">Hydrolase</keyword>
<dbReference type="OrthoDB" id="5242242at2"/>
<dbReference type="GO" id="GO:0006631">
    <property type="term" value="P:fatty acid metabolic process"/>
    <property type="evidence" value="ECO:0007669"/>
    <property type="project" value="UniProtKB-KW"/>
</dbReference>
<evidence type="ECO:0000256" key="16">
    <source>
        <dbReference type="ARBA" id="ARBA00038848"/>
    </source>
</evidence>
<evidence type="ECO:0000256" key="21">
    <source>
        <dbReference type="ARBA" id="ARBA00047969"/>
    </source>
</evidence>
<comment type="subcellular location">
    <subcellularLocation>
        <location evidence="3">Cell projection</location>
        <location evidence="3">Ruffle membrane</location>
    </subcellularLocation>
    <subcellularLocation>
        <location evidence="2">Cytoplasm</location>
    </subcellularLocation>
    <subcellularLocation>
        <location evidence="1">Membrane</location>
        <topology evidence="1">Peripheral membrane protein</topology>
    </subcellularLocation>
</comment>
<evidence type="ECO:0000259" key="24">
    <source>
        <dbReference type="Pfam" id="PF03061"/>
    </source>
</evidence>
<dbReference type="InterPro" id="IPR052365">
    <property type="entry name" value="THEM4/THEM5_acyl-CoA_thioest"/>
</dbReference>
<reference evidence="25 26" key="1">
    <citation type="journal article" date="2011" name="J. Bacteriol.">
        <title>Draft Genome Sequence of Gordonia neofelifaecis NRRL B-59395, a Cholesterol-Degrading Actinomycete.</title>
        <authorList>
            <person name="Ge F."/>
            <person name="Li W."/>
            <person name="Chen G."/>
            <person name="Liu Y."/>
            <person name="Zhang G."/>
            <person name="Yong B."/>
            <person name="Wang Q."/>
            <person name="Wang N."/>
            <person name="Huang Z."/>
            <person name="Li W."/>
            <person name="Wang J."/>
            <person name="Wu C."/>
            <person name="Xie Q."/>
            <person name="Liu G."/>
        </authorList>
    </citation>
    <scope>NUCLEOTIDE SEQUENCE [LARGE SCALE GENOMIC DNA]</scope>
    <source>
        <strain evidence="25 26">NRRL B-59395</strain>
    </source>
</reference>
<dbReference type="GO" id="GO:0016787">
    <property type="term" value="F:hydrolase activity"/>
    <property type="evidence" value="ECO:0007669"/>
    <property type="project" value="UniProtKB-KW"/>
</dbReference>
<dbReference type="PANTHER" id="PTHR12418">
    <property type="entry name" value="ACYL-COENZYME A THIOESTERASE THEM4"/>
    <property type="match status" value="1"/>
</dbReference>
<keyword evidence="8" id="KW-0276">Fatty acid metabolism</keyword>
<keyword evidence="4" id="KW-1003">Cell membrane</keyword>
<keyword evidence="12" id="KW-0966">Cell projection</keyword>
<protein>
    <recommendedName>
        <fullName evidence="17">Acyl-coenzyme A thioesterase THEM4</fullName>
        <ecNumber evidence="16">3.1.2.2</ecNumber>
    </recommendedName>
    <alternativeName>
        <fullName evidence="18">Thioesterase superfamily member 4</fullName>
    </alternativeName>
</protein>
<comment type="catalytic activity">
    <reaction evidence="19">
        <text>octanoyl-CoA + H2O = octanoate + CoA + H(+)</text>
        <dbReference type="Rhea" id="RHEA:30143"/>
        <dbReference type="ChEBI" id="CHEBI:15377"/>
        <dbReference type="ChEBI" id="CHEBI:15378"/>
        <dbReference type="ChEBI" id="CHEBI:25646"/>
        <dbReference type="ChEBI" id="CHEBI:57287"/>
        <dbReference type="ChEBI" id="CHEBI:57386"/>
    </reaction>
    <physiologicalReaction direction="left-to-right" evidence="19">
        <dbReference type="Rhea" id="RHEA:30144"/>
    </physiologicalReaction>
</comment>
<evidence type="ECO:0000256" key="2">
    <source>
        <dbReference type="ARBA" id="ARBA00004496"/>
    </source>
</evidence>
<comment type="catalytic activity">
    <reaction evidence="23">
        <text>tetradecanoyl-CoA + H2O = tetradecanoate + CoA + H(+)</text>
        <dbReference type="Rhea" id="RHEA:40119"/>
        <dbReference type="ChEBI" id="CHEBI:15377"/>
        <dbReference type="ChEBI" id="CHEBI:15378"/>
        <dbReference type="ChEBI" id="CHEBI:30807"/>
        <dbReference type="ChEBI" id="CHEBI:57287"/>
        <dbReference type="ChEBI" id="CHEBI:57385"/>
    </reaction>
    <physiologicalReaction direction="left-to-right" evidence="23">
        <dbReference type="Rhea" id="RHEA:40120"/>
    </physiologicalReaction>
</comment>
<evidence type="ECO:0000256" key="4">
    <source>
        <dbReference type="ARBA" id="ARBA00022475"/>
    </source>
</evidence>
<proteinExistence type="inferred from homology"/>
<organism evidence="25 26">
    <name type="scientific">Gordonia neofelifaecis NRRL B-59395</name>
    <dbReference type="NCBI Taxonomy" id="644548"/>
    <lineage>
        <taxon>Bacteria</taxon>
        <taxon>Bacillati</taxon>
        <taxon>Actinomycetota</taxon>
        <taxon>Actinomycetes</taxon>
        <taxon>Mycobacteriales</taxon>
        <taxon>Gordoniaceae</taxon>
        <taxon>Gordonia</taxon>
    </lineage>
</organism>
<dbReference type="SUPFAM" id="SSF54637">
    <property type="entry name" value="Thioesterase/thiol ester dehydrase-isomerase"/>
    <property type="match status" value="1"/>
</dbReference>
<keyword evidence="5" id="KW-0963">Cytoplasm</keyword>
<dbReference type="EMBL" id="AEUD01000013">
    <property type="protein sequence ID" value="EGD54303.1"/>
    <property type="molecule type" value="Genomic_DNA"/>
</dbReference>
<keyword evidence="26" id="KW-1185">Reference proteome</keyword>
<evidence type="ECO:0000256" key="13">
    <source>
        <dbReference type="ARBA" id="ARBA00035852"/>
    </source>
</evidence>
<dbReference type="Gene3D" id="3.10.129.10">
    <property type="entry name" value="Hotdog Thioesterase"/>
    <property type="match status" value="1"/>
</dbReference>
<keyword evidence="11" id="KW-0472">Membrane</keyword>
<comment type="caution">
    <text evidence="25">The sequence shown here is derived from an EMBL/GenBank/DDBJ whole genome shotgun (WGS) entry which is preliminary data.</text>
</comment>
<comment type="catalytic activity">
    <reaction evidence="22">
        <text>dodecanoyl-CoA + H2O = dodecanoate + CoA + H(+)</text>
        <dbReference type="Rhea" id="RHEA:30135"/>
        <dbReference type="ChEBI" id="CHEBI:15377"/>
        <dbReference type="ChEBI" id="CHEBI:15378"/>
        <dbReference type="ChEBI" id="CHEBI:18262"/>
        <dbReference type="ChEBI" id="CHEBI:57287"/>
        <dbReference type="ChEBI" id="CHEBI:57375"/>
    </reaction>
    <physiologicalReaction direction="left-to-right" evidence="22">
        <dbReference type="Rhea" id="RHEA:30136"/>
    </physiologicalReaction>
</comment>
<evidence type="ECO:0000256" key="1">
    <source>
        <dbReference type="ARBA" id="ARBA00004170"/>
    </source>
</evidence>
<evidence type="ECO:0000256" key="8">
    <source>
        <dbReference type="ARBA" id="ARBA00022832"/>
    </source>
</evidence>
<evidence type="ECO:0000256" key="22">
    <source>
        <dbReference type="ARBA" id="ARBA00048074"/>
    </source>
</evidence>
<evidence type="ECO:0000313" key="25">
    <source>
        <dbReference type="EMBL" id="EGD54303.1"/>
    </source>
</evidence>
<dbReference type="Pfam" id="PF03061">
    <property type="entry name" value="4HBT"/>
    <property type="match status" value="1"/>
</dbReference>
<dbReference type="Proteomes" id="UP000035065">
    <property type="component" value="Unassembled WGS sequence"/>
</dbReference>
<evidence type="ECO:0000256" key="18">
    <source>
        <dbReference type="ARBA" id="ARBA00043210"/>
    </source>
</evidence>
<evidence type="ECO:0000256" key="3">
    <source>
        <dbReference type="ARBA" id="ARBA00004632"/>
    </source>
</evidence>
<evidence type="ECO:0000256" key="17">
    <source>
        <dbReference type="ARBA" id="ARBA00040123"/>
    </source>
</evidence>
<dbReference type="InterPro" id="IPR029069">
    <property type="entry name" value="HotDog_dom_sf"/>
</dbReference>
<evidence type="ECO:0000256" key="7">
    <source>
        <dbReference type="ARBA" id="ARBA00022801"/>
    </source>
</evidence>
<accession>F1YM52</accession>
<comment type="similarity">
    <text evidence="15">Belongs to the THEM4/THEM5 thioesterase family.</text>
</comment>
<evidence type="ECO:0000256" key="10">
    <source>
        <dbReference type="ARBA" id="ARBA00023098"/>
    </source>
</evidence>
<dbReference type="InterPro" id="IPR006683">
    <property type="entry name" value="Thioestr_dom"/>
</dbReference>
<feature type="domain" description="Thioesterase" evidence="24">
    <location>
        <begin position="119"/>
        <end position="193"/>
    </location>
</feature>
<evidence type="ECO:0000256" key="23">
    <source>
        <dbReference type="ARBA" id="ARBA00048180"/>
    </source>
</evidence>
<sequence length="225" mass="23944">MNFRLVDLSAEEIAQQLSVVEPLTDSVRGLIDAVIRTEVDDDELNAAREQIDAIVARLRTKQKPGSFGVQFTRELSGLSWGNAAVGARNGIAPPMRIVHHEDGRATCDVELGAAYEGPGGLVHGGVSAMLIDQLLGEAASVGNGLPCFTGTLTVKYLRPTPLGPLSMSAETVRREGRKIFVRGEICTADGPTVTAEAIMVSPKELPSRDQIMKLRAELAAQDGQG</sequence>
<keyword evidence="10" id="KW-0443">Lipid metabolism</keyword>
<dbReference type="STRING" id="644548.SCNU_14981"/>
<comment type="catalytic activity">
    <reaction evidence="21">
        <text>decanoyl-CoA + H2O = decanoate + CoA + H(+)</text>
        <dbReference type="Rhea" id="RHEA:40059"/>
        <dbReference type="ChEBI" id="CHEBI:15377"/>
        <dbReference type="ChEBI" id="CHEBI:15378"/>
        <dbReference type="ChEBI" id="CHEBI:27689"/>
        <dbReference type="ChEBI" id="CHEBI:57287"/>
        <dbReference type="ChEBI" id="CHEBI:61430"/>
    </reaction>
    <physiologicalReaction direction="left-to-right" evidence="21">
        <dbReference type="Rhea" id="RHEA:40060"/>
    </physiologicalReaction>
</comment>
<comment type="catalytic activity">
    <reaction evidence="13">
        <text>(5Z,8Z,11Z,14Z)-eicosatetraenoyl-CoA + H2O = (5Z,8Z,11Z,14Z)-eicosatetraenoate + CoA + H(+)</text>
        <dbReference type="Rhea" id="RHEA:40151"/>
        <dbReference type="ChEBI" id="CHEBI:15377"/>
        <dbReference type="ChEBI" id="CHEBI:15378"/>
        <dbReference type="ChEBI" id="CHEBI:32395"/>
        <dbReference type="ChEBI" id="CHEBI:57287"/>
        <dbReference type="ChEBI" id="CHEBI:57368"/>
    </reaction>
    <physiologicalReaction direction="left-to-right" evidence="13">
        <dbReference type="Rhea" id="RHEA:40152"/>
    </physiologicalReaction>
</comment>
<dbReference type="EC" id="3.1.2.2" evidence="16"/>
<dbReference type="GO" id="GO:0016020">
    <property type="term" value="C:membrane"/>
    <property type="evidence" value="ECO:0007669"/>
    <property type="project" value="UniProtKB-SubCell"/>
</dbReference>
<evidence type="ECO:0000256" key="5">
    <source>
        <dbReference type="ARBA" id="ARBA00022490"/>
    </source>
</evidence>
<name>F1YM52_9ACTN</name>
<dbReference type="GO" id="GO:0005737">
    <property type="term" value="C:cytoplasm"/>
    <property type="evidence" value="ECO:0007669"/>
    <property type="project" value="UniProtKB-SubCell"/>
</dbReference>
<keyword evidence="6" id="KW-0053">Apoptosis</keyword>
<evidence type="ECO:0000256" key="14">
    <source>
        <dbReference type="ARBA" id="ARBA00037002"/>
    </source>
</evidence>
<dbReference type="RefSeq" id="WP_009680194.1">
    <property type="nucleotide sequence ID" value="NZ_AEUD01000013.1"/>
</dbReference>
<comment type="catalytic activity">
    <reaction evidence="14">
        <text>(9Z)-octadecenoyl-CoA + H2O = (9Z)-octadecenoate + CoA + H(+)</text>
        <dbReference type="Rhea" id="RHEA:40139"/>
        <dbReference type="ChEBI" id="CHEBI:15377"/>
        <dbReference type="ChEBI" id="CHEBI:15378"/>
        <dbReference type="ChEBI" id="CHEBI:30823"/>
        <dbReference type="ChEBI" id="CHEBI:57287"/>
        <dbReference type="ChEBI" id="CHEBI:57387"/>
    </reaction>
    <physiologicalReaction direction="left-to-right" evidence="14">
        <dbReference type="Rhea" id="RHEA:40140"/>
    </physiologicalReaction>
</comment>
<evidence type="ECO:0000256" key="19">
    <source>
        <dbReference type="ARBA" id="ARBA00047588"/>
    </source>
</evidence>
<dbReference type="PANTHER" id="PTHR12418:SF19">
    <property type="entry name" value="ACYL-COENZYME A THIOESTERASE THEM4"/>
    <property type="match status" value="1"/>
</dbReference>
<gene>
    <name evidence="25" type="ORF">SCNU_14981</name>
</gene>
<keyword evidence="9" id="KW-0809">Transit peptide</keyword>
<evidence type="ECO:0000256" key="20">
    <source>
        <dbReference type="ARBA" id="ARBA00047734"/>
    </source>
</evidence>
<evidence type="ECO:0000256" key="15">
    <source>
        <dbReference type="ARBA" id="ARBA00038456"/>
    </source>
</evidence>